<sequence length="413" mass="42588">MSSKVGLLILAALLVLVPWALWRIEALRRVAPLAVIQIMAGIALGPSLFGRVAPEWHAAVFTAPVLASIQGLSAIGVLLFVFVSGMHLELGQLRGRVRGFAGMAIGSFALPAILGAALAAWVALVVPDAVGNRGGHAGFVVAFSVCIAVTALPVLAAILKELGLIGTRLGQTGLALAAMNDAALWLVLAVLLTLVAEDGAGLLEIALACAIWGAVLVFIIRPALAHVARAEARRHWLLPLGIAVMLGASASAEAIGIGYIIGGFAAGLVIPAAARDALIREIEPLTVTLLLPFFFMSSGLKAMVDPSSASFLAVTLLATAATILGKVVGVALPARQAGWSWRDAAALGTLMQTKGLMEVVVLAVLYDAGLMGTQVFSALVVMAVICTLVTAPVTRALVLREETLPSAVERQEV</sequence>
<dbReference type="Gene3D" id="1.20.1530.20">
    <property type="match status" value="1"/>
</dbReference>
<evidence type="ECO:0000256" key="5">
    <source>
        <dbReference type="ARBA" id="ARBA00023065"/>
    </source>
</evidence>
<comment type="caution">
    <text evidence="9">The sequence shown here is derived from an EMBL/GenBank/DDBJ whole genome shotgun (WGS) entry which is preliminary data.</text>
</comment>
<dbReference type="PANTHER" id="PTHR32468">
    <property type="entry name" value="CATION/H + ANTIPORTER"/>
    <property type="match status" value="1"/>
</dbReference>
<gene>
    <name evidence="9" type="ORF">GXW79_10295</name>
</gene>
<keyword evidence="6 7" id="KW-0472">Membrane</keyword>
<reference evidence="9" key="1">
    <citation type="submission" date="2020-01" db="EMBL/GenBank/DDBJ databases">
        <authorList>
            <person name="Rat A."/>
        </authorList>
    </citation>
    <scope>NUCLEOTIDE SEQUENCE</scope>
    <source>
        <strain evidence="9">LMG 28251</strain>
    </source>
</reference>
<keyword evidence="2" id="KW-0813">Transport</keyword>
<feature type="transmembrane region" description="Helical" evidence="7">
    <location>
        <begin position="100"/>
        <end position="124"/>
    </location>
</feature>
<feature type="transmembrane region" description="Helical" evidence="7">
    <location>
        <begin position="171"/>
        <end position="196"/>
    </location>
</feature>
<protein>
    <recommendedName>
        <fullName evidence="8">Cation/H+ exchanger transmembrane domain-containing protein</fullName>
    </recommendedName>
</protein>
<feature type="transmembrane region" description="Helical" evidence="7">
    <location>
        <begin position="344"/>
        <end position="366"/>
    </location>
</feature>
<comment type="subcellular location">
    <subcellularLocation>
        <location evidence="1">Membrane</location>
        <topology evidence="1">Multi-pass membrane protein</topology>
    </subcellularLocation>
</comment>
<dbReference type="InterPro" id="IPR038770">
    <property type="entry name" value="Na+/solute_symporter_sf"/>
</dbReference>
<feature type="transmembrane region" description="Helical" evidence="7">
    <location>
        <begin position="136"/>
        <end position="159"/>
    </location>
</feature>
<dbReference type="PANTHER" id="PTHR32468:SF0">
    <property type="entry name" value="K(+)_H(+) ANTIPORTER 1"/>
    <property type="match status" value="1"/>
</dbReference>
<evidence type="ECO:0000256" key="1">
    <source>
        <dbReference type="ARBA" id="ARBA00004141"/>
    </source>
</evidence>
<accession>A0AAF1K258</accession>
<evidence type="ECO:0000313" key="10">
    <source>
        <dbReference type="Proteomes" id="UP001196068"/>
    </source>
</evidence>
<dbReference type="Proteomes" id="UP001196068">
    <property type="component" value="Unassembled WGS sequence"/>
</dbReference>
<feature type="transmembrane region" description="Helical" evidence="7">
    <location>
        <begin position="202"/>
        <end position="224"/>
    </location>
</feature>
<dbReference type="InterPro" id="IPR006153">
    <property type="entry name" value="Cation/H_exchanger_TM"/>
</dbReference>
<keyword evidence="10" id="KW-1185">Reference proteome</keyword>
<evidence type="ECO:0000313" key="9">
    <source>
        <dbReference type="EMBL" id="MBR0655473.1"/>
    </source>
</evidence>
<dbReference type="RefSeq" id="WP_211874310.1">
    <property type="nucleotide sequence ID" value="NZ_JAAEDH010000010.1"/>
</dbReference>
<feature type="transmembrane region" description="Helical" evidence="7">
    <location>
        <begin position="310"/>
        <end position="332"/>
    </location>
</feature>
<evidence type="ECO:0000256" key="4">
    <source>
        <dbReference type="ARBA" id="ARBA00022989"/>
    </source>
</evidence>
<proteinExistence type="predicted"/>
<dbReference type="GO" id="GO:0015297">
    <property type="term" value="F:antiporter activity"/>
    <property type="evidence" value="ECO:0007669"/>
    <property type="project" value="InterPro"/>
</dbReference>
<keyword evidence="4 7" id="KW-1133">Transmembrane helix</keyword>
<dbReference type="Pfam" id="PF00999">
    <property type="entry name" value="Na_H_Exchanger"/>
    <property type="match status" value="1"/>
</dbReference>
<keyword evidence="3 7" id="KW-0812">Transmembrane</keyword>
<feature type="transmembrane region" description="Helical" evidence="7">
    <location>
        <begin position="6"/>
        <end position="24"/>
    </location>
</feature>
<feature type="transmembrane region" description="Helical" evidence="7">
    <location>
        <begin position="236"/>
        <end position="252"/>
    </location>
</feature>
<feature type="transmembrane region" description="Helical" evidence="7">
    <location>
        <begin position="69"/>
        <end position="88"/>
    </location>
</feature>
<organism evidence="9 10">
    <name type="scientific">Plastoroseomonas arctica</name>
    <dbReference type="NCBI Taxonomy" id="1509237"/>
    <lineage>
        <taxon>Bacteria</taxon>
        <taxon>Pseudomonadati</taxon>
        <taxon>Pseudomonadota</taxon>
        <taxon>Alphaproteobacteria</taxon>
        <taxon>Acetobacterales</taxon>
        <taxon>Acetobacteraceae</taxon>
        <taxon>Plastoroseomonas</taxon>
    </lineage>
</organism>
<dbReference type="GO" id="GO:1902600">
    <property type="term" value="P:proton transmembrane transport"/>
    <property type="evidence" value="ECO:0007669"/>
    <property type="project" value="InterPro"/>
</dbReference>
<feature type="domain" description="Cation/H+ exchanger transmembrane" evidence="8">
    <location>
        <begin position="14"/>
        <end position="394"/>
    </location>
</feature>
<evidence type="ECO:0000256" key="7">
    <source>
        <dbReference type="SAM" id="Phobius"/>
    </source>
</evidence>
<dbReference type="AlphaFoldDB" id="A0AAF1K258"/>
<name>A0AAF1K258_9PROT</name>
<feature type="transmembrane region" description="Helical" evidence="7">
    <location>
        <begin position="31"/>
        <end position="49"/>
    </location>
</feature>
<dbReference type="EMBL" id="JAAEDH010000010">
    <property type="protein sequence ID" value="MBR0655473.1"/>
    <property type="molecule type" value="Genomic_DNA"/>
</dbReference>
<evidence type="ECO:0000256" key="6">
    <source>
        <dbReference type="ARBA" id="ARBA00023136"/>
    </source>
</evidence>
<evidence type="ECO:0000256" key="3">
    <source>
        <dbReference type="ARBA" id="ARBA00022692"/>
    </source>
</evidence>
<keyword evidence="5" id="KW-0406">Ion transport</keyword>
<feature type="transmembrane region" description="Helical" evidence="7">
    <location>
        <begin position="378"/>
        <end position="398"/>
    </location>
</feature>
<evidence type="ECO:0000259" key="8">
    <source>
        <dbReference type="Pfam" id="PF00999"/>
    </source>
</evidence>
<dbReference type="InterPro" id="IPR050794">
    <property type="entry name" value="CPA2_transporter"/>
</dbReference>
<evidence type="ECO:0000256" key="2">
    <source>
        <dbReference type="ARBA" id="ARBA00022448"/>
    </source>
</evidence>
<dbReference type="GO" id="GO:0016020">
    <property type="term" value="C:membrane"/>
    <property type="evidence" value="ECO:0007669"/>
    <property type="project" value="UniProtKB-SubCell"/>
</dbReference>
<feature type="transmembrane region" description="Helical" evidence="7">
    <location>
        <begin position="285"/>
        <end position="304"/>
    </location>
</feature>
<reference evidence="9" key="2">
    <citation type="journal article" date="2021" name="Syst. Appl. Microbiol.">
        <title>Roseomonas hellenica sp. nov., isolated from roots of wild-growing Alkanna tinctoria.</title>
        <authorList>
            <person name="Rat A."/>
            <person name="Naranjo H.D."/>
            <person name="Lebbe L."/>
            <person name="Cnockaert M."/>
            <person name="Krigas N."/>
            <person name="Grigoriadou K."/>
            <person name="Maloupa E."/>
            <person name="Willems A."/>
        </authorList>
    </citation>
    <scope>NUCLEOTIDE SEQUENCE</scope>
    <source>
        <strain evidence="9">LMG 28251</strain>
    </source>
</reference>